<dbReference type="InterPro" id="IPR001075">
    <property type="entry name" value="NIF_FeS_clus_asmbl_NifU_C"/>
</dbReference>
<evidence type="ECO:0000313" key="4">
    <source>
        <dbReference type="Proteomes" id="UP000640333"/>
    </source>
</evidence>
<sequence>MRADIQLTDTAQDYLSQVATNEGNPDLRIGVSHPGTSLSQAFITFNKETTDDDEVHQYGDFNLRYSRSLALFIDGLAINYRTNRMGGNLHLKAPNIKTMPDLPADADLSLKVSAILEGHVNPALAEHQGGVAVDRIEGESVYLKFGGNCLGCGNAERTLVDFVEKTLKEHLPEIETVSDVTRH</sequence>
<dbReference type="InterPro" id="IPR034904">
    <property type="entry name" value="FSCA_dom_sf"/>
</dbReference>
<dbReference type="SUPFAM" id="SSF117916">
    <property type="entry name" value="Fe-S cluster assembly (FSCA) domain-like"/>
    <property type="match status" value="1"/>
</dbReference>
<dbReference type="GO" id="GO:0005506">
    <property type="term" value="F:iron ion binding"/>
    <property type="evidence" value="ECO:0007669"/>
    <property type="project" value="InterPro"/>
</dbReference>
<dbReference type="Pfam" id="PF01521">
    <property type="entry name" value="Fe-S_biosyn"/>
    <property type="match status" value="1"/>
</dbReference>
<name>A0A8J7K0G6_9GAMM</name>
<organism evidence="3 4">
    <name type="scientific">Pontibacterium sinense</name>
    <dbReference type="NCBI Taxonomy" id="2781979"/>
    <lineage>
        <taxon>Bacteria</taxon>
        <taxon>Pseudomonadati</taxon>
        <taxon>Pseudomonadota</taxon>
        <taxon>Gammaproteobacteria</taxon>
        <taxon>Oceanospirillales</taxon>
        <taxon>Oceanospirillaceae</taxon>
        <taxon>Pontibacterium</taxon>
    </lineage>
</organism>
<accession>A0A8J7K0G6</accession>
<dbReference type="Gene3D" id="3.30.300.130">
    <property type="entry name" value="Fe-S cluster assembly (FSCA)"/>
    <property type="match status" value="1"/>
</dbReference>
<feature type="domain" description="Core" evidence="2">
    <location>
        <begin position="4"/>
        <end position="97"/>
    </location>
</feature>
<reference evidence="3" key="1">
    <citation type="submission" date="2020-10" db="EMBL/GenBank/DDBJ databases">
        <title>Bacterium isolated from coastal waters sediment.</title>
        <authorList>
            <person name="Chen R.-J."/>
            <person name="Lu D.-C."/>
            <person name="Zhu K.-L."/>
            <person name="Du Z.-J."/>
        </authorList>
    </citation>
    <scope>NUCLEOTIDE SEQUENCE</scope>
    <source>
        <strain evidence="3">N1Y112</strain>
    </source>
</reference>
<gene>
    <name evidence="3" type="ORF">IOQ59_17430</name>
</gene>
<comment type="caution">
    <text evidence="3">The sequence shown here is derived from an EMBL/GenBank/DDBJ whole genome shotgun (WGS) entry which is preliminary data.</text>
</comment>
<proteinExistence type="predicted"/>
<dbReference type="SUPFAM" id="SSF89360">
    <property type="entry name" value="HesB-like domain"/>
    <property type="match status" value="1"/>
</dbReference>
<feature type="domain" description="NIF system FeS cluster assembly NifU C-terminal" evidence="1">
    <location>
        <begin position="112"/>
        <end position="177"/>
    </location>
</feature>
<protein>
    <submittedName>
        <fullName evidence="3">NifU family protein</fullName>
    </submittedName>
</protein>
<dbReference type="EMBL" id="JADEYS010000021">
    <property type="protein sequence ID" value="MBE9399044.1"/>
    <property type="molecule type" value="Genomic_DNA"/>
</dbReference>
<dbReference type="InterPro" id="IPR035903">
    <property type="entry name" value="HesB-like_dom_sf"/>
</dbReference>
<dbReference type="InterPro" id="IPR000361">
    <property type="entry name" value="ATAP_core_dom"/>
</dbReference>
<dbReference type="Proteomes" id="UP000640333">
    <property type="component" value="Unassembled WGS sequence"/>
</dbReference>
<dbReference type="GO" id="GO:0016226">
    <property type="term" value="P:iron-sulfur cluster assembly"/>
    <property type="evidence" value="ECO:0007669"/>
    <property type="project" value="InterPro"/>
</dbReference>
<dbReference type="GO" id="GO:0051536">
    <property type="term" value="F:iron-sulfur cluster binding"/>
    <property type="evidence" value="ECO:0007669"/>
    <property type="project" value="InterPro"/>
</dbReference>
<evidence type="ECO:0000259" key="1">
    <source>
        <dbReference type="Pfam" id="PF01106"/>
    </source>
</evidence>
<evidence type="ECO:0000313" key="3">
    <source>
        <dbReference type="EMBL" id="MBE9399044.1"/>
    </source>
</evidence>
<dbReference type="Pfam" id="PF01106">
    <property type="entry name" value="NifU"/>
    <property type="match status" value="1"/>
</dbReference>
<dbReference type="RefSeq" id="WP_193954737.1">
    <property type="nucleotide sequence ID" value="NZ_JADEYS010000021.1"/>
</dbReference>
<dbReference type="Gene3D" id="2.60.300.12">
    <property type="entry name" value="HesB-like domain"/>
    <property type="match status" value="1"/>
</dbReference>
<dbReference type="AlphaFoldDB" id="A0A8J7K0G6"/>
<keyword evidence="4" id="KW-1185">Reference proteome</keyword>
<evidence type="ECO:0000259" key="2">
    <source>
        <dbReference type="Pfam" id="PF01521"/>
    </source>
</evidence>